<dbReference type="InterPro" id="IPR009057">
    <property type="entry name" value="Homeodomain-like_sf"/>
</dbReference>
<evidence type="ECO:0000256" key="1">
    <source>
        <dbReference type="ARBA" id="ARBA00023015"/>
    </source>
</evidence>
<dbReference type="Pfam" id="PF00440">
    <property type="entry name" value="TetR_N"/>
    <property type="match status" value="1"/>
</dbReference>
<keyword evidence="3" id="KW-0804">Transcription</keyword>
<dbReference type="AlphaFoldDB" id="A0A381SLQ3"/>
<dbReference type="GO" id="GO:0000976">
    <property type="term" value="F:transcription cis-regulatory region binding"/>
    <property type="evidence" value="ECO:0007669"/>
    <property type="project" value="TreeGrafter"/>
</dbReference>
<reference evidence="5" key="1">
    <citation type="submission" date="2018-05" db="EMBL/GenBank/DDBJ databases">
        <authorList>
            <person name="Lanie J.A."/>
            <person name="Ng W.-L."/>
            <person name="Kazmierczak K.M."/>
            <person name="Andrzejewski T.M."/>
            <person name="Davidsen T.M."/>
            <person name="Wayne K.J."/>
            <person name="Tettelin H."/>
            <person name="Glass J.I."/>
            <person name="Rusch D."/>
            <person name="Podicherti R."/>
            <person name="Tsui H.-C.T."/>
            <person name="Winkler M.E."/>
        </authorList>
    </citation>
    <scope>NUCLEOTIDE SEQUENCE</scope>
</reference>
<dbReference type="EMBL" id="UINC01003218">
    <property type="protein sequence ID" value="SVA04369.1"/>
    <property type="molecule type" value="Genomic_DNA"/>
</dbReference>
<proteinExistence type="predicted"/>
<evidence type="ECO:0000256" key="2">
    <source>
        <dbReference type="ARBA" id="ARBA00023125"/>
    </source>
</evidence>
<dbReference type="PROSITE" id="PS50977">
    <property type="entry name" value="HTH_TETR_2"/>
    <property type="match status" value="2"/>
</dbReference>
<protein>
    <recommendedName>
        <fullName evidence="4">HTH tetR-type domain-containing protein</fullName>
    </recommendedName>
</protein>
<keyword evidence="1" id="KW-0805">Transcription regulation</keyword>
<gene>
    <name evidence="5" type="ORF">METZ01_LOCUS57223</name>
</gene>
<dbReference type="GO" id="GO:0003700">
    <property type="term" value="F:DNA-binding transcription factor activity"/>
    <property type="evidence" value="ECO:0007669"/>
    <property type="project" value="TreeGrafter"/>
</dbReference>
<organism evidence="5">
    <name type="scientific">marine metagenome</name>
    <dbReference type="NCBI Taxonomy" id="408172"/>
    <lineage>
        <taxon>unclassified sequences</taxon>
        <taxon>metagenomes</taxon>
        <taxon>ecological metagenomes</taxon>
    </lineage>
</organism>
<evidence type="ECO:0000259" key="4">
    <source>
        <dbReference type="PROSITE" id="PS50977"/>
    </source>
</evidence>
<sequence>MLIDTVRVVNDRPWNRGGSRRRLITSALQAVATNGPSSVSGRAVARTAQVHHAQVQQMFGSVDDLVAFAVLEERDRFIQEVFDDSGDLPDPLAAADYPEFWRAIAQVLLDSGPVELRVLADGGPVELIRGRLTAIGPDRDPAFETAIAATWVAAPLGALIFADPLGRGLGISDEDWGACWTRLGDRVRSLADVAALPLFPTRVEPAGAIDETSPGDRGRERLLHTAETLLETRLETAVTGRELAAAAGVNYGLVNHYFGSKTAVFDEALVHLHRRFLRDILDVADPIGDSAFDVFSRHRAFLRAWASRLLGDRPPPEFELRGMERLMTEMLATRDIDPQDRATRLHAAGDALASVALQLGWTILRPLPSAVEPRGMVDIAMHLQAINAWLVRGSE</sequence>
<dbReference type="SUPFAM" id="SSF46689">
    <property type="entry name" value="Homeodomain-like"/>
    <property type="match status" value="2"/>
</dbReference>
<feature type="domain" description="HTH tetR-type" evidence="4">
    <location>
        <begin position="17"/>
        <end position="77"/>
    </location>
</feature>
<evidence type="ECO:0000313" key="5">
    <source>
        <dbReference type="EMBL" id="SVA04369.1"/>
    </source>
</evidence>
<accession>A0A381SLQ3</accession>
<dbReference type="PANTHER" id="PTHR30055:SF234">
    <property type="entry name" value="HTH-TYPE TRANSCRIPTIONAL REGULATOR BETI"/>
    <property type="match status" value="1"/>
</dbReference>
<dbReference type="InterPro" id="IPR001647">
    <property type="entry name" value="HTH_TetR"/>
</dbReference>
<dbReference type="PANTHER" id="PTHR30055">
    <property type="entry name" value="HTH-TYPE TRANSCRIPTIONAL REGULATOR RUTR"/>
    <property type="match status" value="1"/>
</dbReference>
<feature type="domain" description="HTH tetR-type" evidence="4">
    <location>
        <begin position="216"/>
        <end position="276"/>
    </location>
</feature>
<dbReference type="Gene3D" id="1.10.357.10">
    <property type="entry name" value="Tetracycline Repressor, domain 2"/>
    <property type="match status" value="2"/>
</dbReference>
<keyword evidence="2" id="KW-0238">DNA-binding</keyword>
<name>A0A381SLQ3_9ZZZZ</name>
<dbReference type="InterPro" id="IPR050109">
    <property type="entry name" value="HTH-type_TetR-like_transc_reg"/>
</dbReference>
<evidence type="ECO:0000256" key="3">
    <source>
        <dbReference type="ARBA" id="ARBA00023163"/>
    </source>
</evidence>